<dbReference type="STRING" id="164328.H3GR47"/>
<evidence type="ECO:0000256" key="2">
    <source>
        <dbReference type="SAM" id="MobiDB-lite"/>
    </source>
</evidence>
<dbReference type="SUPFAM" id="SSF51206">
    <property type="entry name" value="cAMP-binding domain-like"/>
    <property type="match status" value="1"/>
</dbReference>
<dbReference type="SMART" id="SM00100">
    <property type="entry name" value="cNMP"/>
    <property type="match status" value="1"/>
</dbReference>
<dbReference type="eggNOG" id="KOG0499">
    <property type="taxonomic scope" value="Eukaryota"/>
</dbReference>
<dbReference type="Gene3D" id="2.60.120.10">
    <property type="entry name" value="Jelly Rolls"/>
    <property type="match status" value="1"/>
</dbReference>
<dbReference type="PROSITE" id="PS50042">
    <property type="entry name" value="CNMP_BINDING_3"/>
    <property type="match status" value="1"/>
</dbReference>
<dbReference type="InterPro" id="IPR050866">
    <property type="entry name" value="CNG_cation_channel"/>
</dbReference>
<keyword evidence="1" id="KW-1071">Ligand-gated ion channel</keyword>
<name>H3GR47_PHYRM</name>
<feature type="compositionally biased region" description="Basic and acidic residues" evidence="2">
    <location>
        <begin position="325"/>
        <end position="337"/>
    </location>
</feature>
<reference evidence="5" key="1">
    <citation type="journal article" date="2006" name="Science">
        <title>Phytophthora genome sequences uncover evolutionary origins and mechanisms of pathogenesis.</title>
        <authorList>
            <person name="Tyler B.M."/>
            <person name="Tripathy S."/>
            <person name="Zhang X."/>
            <person name="Dehal P."/>
            <person name="Jiang R.H."/>
            <person name="Aerts A."/>
            <person name="Arredondo F.D."/>
            <person name="Baxter L."/>
            <person name="Bensasson D."/>
            <person name="Beynon J.L."/>
            <person name="Chapman J."/>
            <person name="Damasceno C.M."/>
            <person name="Dorrance A.E."/>
            <person name="Dou D."/>
            <person name="Dickerman A.W."/>
            <person name="Dubchak I.L."/>
            <person name="Garbelotto M."/>
            <person name="Gijzen M."/>
            <person name="Gordon S.G."/>
            <person name="Govers F."/>
            <person name="Grunwald N.J."/>
            <person name="Huang W."/>
            <person name="Ivors K.L."/>
            <person name="Jones R.W."/>
            <person name="Kamoun S."/>
            <person name="Krampis K."/>
            <person name="Lamour K.H."/>
            <person name="Lee M.K."/>
            <person name="McDonald W.H."/>
            <person name="Medina M."/>
            <person name="Meijer H.J."/>
            <person name="Nordberg E.K."/>
            <person name="Maclean D.J."/>
            <person name="Ospina-Giraldo M.D."/>
            <person name="Morris P.F."/>
            <person name="Phuntumart V."/>
            <person name="Putnam N.H."/>
            <person name="Rash S."/>
            <person name="Rose J.K."/>
            <person name="Sakihama Y."/>
            <person name="Salamov A.A."/>
            <person name="Savidor A."/>
            <person name="Scheuring C.F."/>
            <person name="Smith B.M."/>
            <person name="Sobral B.W."/>
            <person name="Terry A."/>
            <person name="Torto-Alalibo T.A."/>
            <person name="Win J."/>
            <person name="Xu Z."/>
            <person name="Zhang H."/>
            <person name="Grigoriev I.V."/>
            <person name="Rokhsar D.S."/>
            <person name="Boore J.L."/>
        </authorList>
    </citation>
    <scope>NUCLEOTIDE SEQUENCE [LARGE SCALE GENOMIC DNA]</scope>
    <source>
        <strain evidence="5">Pr102</strain>
    </source>
</reference>
<sequence length="396" mass="44943">MSPFEVATGLGITLWSIYIYGALVGAQGELFDSRARREAAFEQTLSQLQRYLVQNEVPKEIKHQVKTYYARLWSCRKGEAEFKAVEQVPRALYEDVVLTTVCSFVVQVKAFEALDDQFLRALLGCLQYVVFSVNEEVFVIGDMDRSMYFIAQGRVSVKVGSSESIRERGDFFGELALLYGMARLETCVALTLSELYRLDHEPYERVLLEFPEYRSRNKLDWTTASQNQSSAVATFKCSSDGVPSLLKVENLAVNIESHVPHSYIYHSALELLSKLNKVDPQEAKNLILQGRDGARRRLKAALGIATSRHNDEIRGFHSRSPSQTSREKEDREKRNNDIEQLEAVVVASVKPSEGMRPTKTNSLTLQRRQDDSGLPQLRRWSLASIQTEPYSELIQS</sequence>
<dbReference type="AlphaFoldDB" id="H3GR47"/>
<dbReference type="InterPro" id="IPR000595">
    <property type="entry name" value="cNMP-bd_dom"/>
</dbReference>
<dbReference type="EMBL" id="DS566036">
    <property type="status" value="NOT_ANNOTATED_CDS"/>
    <property type="molecule type" value="Genomic_DNA"/>
</dbReference>
<dbReference type="PANTHER" id="PTHR45638:SF11">
    <property type="entry name" value="CYCLIC NUCLEOTIDE-GATED CATION CHANNEL SUBUNIT A"/>
    <property type="match status" value="1"/>
</dbReference>
<dbReference type="CDD" id="cd00038">
    <property type="entry name" value="CAP_ED"/>
    <property type="match status" value="1"/>
</dbReference>
<dbReference type="PANTHER" id="PTHR45638">
    <property type="entry name" value="CYCLIC NUCLEOTIDE-GATED CATION CHANNEL SUBUNIT A"/>
    <property type="match status" value="1"/>
</dbReference>
<keyword evidence="5" id="KW-1185">Reference proteome</keyword>
<dbReference type="GO" id="GO:0005221">
    <property type="term" value="F:intracellularly cyclic nucleotide-activated monoatomic cation channel activity"/>
    <property type="evidence" value="ECO:0007669"/>
    <property type="project" value="InterPro"/>
</dbReference>
<keyword evidence="1" id="KW-0813">Transport</keyword>
<evidence type="ECO:0000313" key="4">
    <source>
        <dbReference type="EnsemblProtists" id="Phyra79328"/>
    </source>
</evidence>
<dbReference type="Proteomes" id="UP000005238">
    <property type="component" value="Unassembled WGS sequence"/>
</dbReference>
<protein>
    <recommendedName>
        <fullName evidence="3">Cyclic nucleotide-binding domain-containing protein</fullName>
    </recommendedName>
</protein>
<dbReference type="InParanoid" id="H3GR47"/>
<proteinExistence type="predicted"/>
<dbReference type="InterPro" id="IPR014710">
    <property type="entry name" value="RmlC-like_jellyroll"/>
</dbReference>
<dbReference type="InterPro" id="IPR018490">
    <property type="entry name" value="cNMP-bd_dom_sf"/>
</dbReference>
<dbReference type="Pfam" id="PF00027">
    <property type="entry name" value="cNMP_binding"/>
    <property type="match status" value="1"/>
</dbReference>
<dbReference type="VEuPathDB" id="FungiDB:KRP22_2553"/>
<evidence type="ECO:0000313" key="5">
    <source>
        <dbReference type="Proteomes" id="UP000005238"/>
    </source>
</evidence>
<reference evidence="4" key="2">
    <citation type="submission" date="2015-06" db="UniProtKB">
        <authorList>
            <consortium name="EnsemblProtists"/>
        </authorList>
    </citation>
    <scope>IDENTIFICATION</scope>
    <source>
        <strain evidence="4">Pr102</strain>
    </source>
</reference>
<feature type="region of interest" description="Disordered" evidence="2">
    <location>
        <begin position="309"/>
        <end position="373"/>
    </location>
</feature>
<evidence type="ECO:0000256" key="1">
    <source>
        <dbReference type="ARBA" id="ARBA00023286"/>
    </source>
</evidence>
<keyword evidence="1" id="KW-0406">Ion transport</keyword>
<dbReference type="HOGENOM" id="CLU_058555_0_0_1"/>
<evidence type="ECO:0000259" key="3">
    <source>
        <dbReference type="PROSITE" id="PS50042"/>
    </source>
</evidence>
<dbReference type="EnsemblProtists" id="Phyra79328">
    <property type="protein sequence ID" value="Phyra79328"/>
    <property type="gene ID" value="Phyra79328"/>
</dbReference>
<dbReference type="Gene3D" id="1.10.287.630">
    <property type="entry name" value="Helix hairpin bin"/>
    <property type="match status" value="1"/>
</dbReference>
<feature type="domain" description="Cyclic nucleotide-binding" evidence="3">
    <location>
        <begin position="110"/>
        <end position="224"/>
    </location>
</feature>
<organism evidence="4 5">
    <name type="scientific">Phytophthora ramorum</name>
    <name type="common">Sudden oak death agent</name>
    <dbReference type="NCBI Taxonomy" id="164328"/>
    <lineage>
        <taxon>Eukaryota</taxon>
        <taxon>Sar</taxon>
        <taxon>Stramenopiles</taxon>
        <taxon>Oomycota</taxon>
        <taxon>Peronosporomycetes</taxon>
        <taxon>Peronosporales</taxon>
        <taxon>Peronosporaceae</taxon>
        <taxon>Phytophthora</taxon>
    </lineage>
</organism>
<dbReference type="VEuPathDB" id="FungiDB:KRP23_4106"/>
<accession>H3GR47</accession>
<keyword evidence="1" id="KW-0407">Ion channel</keyword>